<dbReference type="AlphaFoldDB" id="A0A655BS45"/>
<evidence type="ECO:0000256" key="1">
    <source>
        <dbReference type="SAM" id="Phobius"/>
    </source>
</evidence>
<sequence>MVASILKMARNIAHQSSICLFPSRKQHRLYSLASLAFATTTAAVSMAAPMLTLVWVIARRSMDGCSASIRFWMPTSVIPTYVAALAGKSIKTVWPFPATIISLSPAGKRQQFMNYMMSVRHMALICEQKARFPIFPGSVAS</sequence>
<evidence type="ECO:0000313" key="2">
    <source>
        <dbReference type="EMBL" id="CNT73749.1"/>
    </source>
</evidence>
<keyword evidence="1" id="KW-0472">Membrane</keyword>
<dbReference type="EMBL" id="CQPA01000004">
    <property type="protein sequence ID" value="CNT73749.1"/>
    <property type="molecule type" value="Genomic_DNA"/>
</dbReference>
<evidence type="ECO:0000313" key="5">
    <source>
        <dbReference type="Proteomes" id="UP000042394"/>
    </source>
</evidence>
<gene>
    <name evidence="2" type="ORF">ERS008198_00863</name>
    <name evidence="3" type="ORF">ERS008207_04860</name>
</gene>
<protein>
    <submittedName>
        <fullName evidence="2">Uncharacterized protein</fullName>
    </submittedName>
</protein>
<keyword evidence="1" id="KW-1133">Transmembrane helix</keyword>
<feature type="transmembrane region" description="Helical" evidence="1">
    <location>
        <begin position="32"/>
        <end position="58"/>
    </location>
</feature>
<reference evidence="4 5" key="1">
    <citation type="submission" date="2015-03" db="EMBL/GenBank/DDBJ databases">
        <authorList>
            <consortium name="Pathogen Informatics"/>
        </authorList>
    </citation>
    <scope>NUCLEOTIDE SEQUENCE [LARGE SCALE GENOMIC DNA]</scope>
    <source>
        <strain evidence="2 4">A1104</strain>
        <strain evidence="3 5">D4891</strain>
    </source>
</reference>
<dbReference type="Proteomes" id="UP000042394">
    <property type="component" value="Unassembled WGS sequence"/>
</dbReference>
<dbReference type="Proteomes" id="UP000041314">
    <property type="component" value="Unassembled WGS sequence"/>
</dbReference>
<keyword evidence="1" id="KW-0812">Transmembrane</keyword>
<name>A0A655BS45_SALET</name>
<evidence type="ECO:0000313" key="3">
    <source>
        <dbReference type="EMBL" id="CNV29024.1"/>
    </source>
</evidence>
<evidence type="ECO:0000313" key="4">
    <source>
        <dbReference type="Proteomes" id="UP000041314"/>
    </source>
</evidence>
<dbReference type="EMBL" id="CQPD01000092">
    <property type="protein sequence ID" value="CNV29024.1"/>
    <property type="molecule type" value="Genomic_DNA"/>
</dbReference>
<accession>A0A655BS45</accession>
<organism evidence="2 4">
    <name type="scientific">Salmonella enterica subsp. enterica serovar Bovismorbificans</name>
    <dbReference type="NCBI Taxonomy" id="58097"/>
    <lineage>
        <taxon>Bacteria</taxon>
        <taxon>Pseudomonadati</taxon>
        <taxon>Pseudomonadota</taxon>
        <taxon>Gammaproteobacteria</taxon>
        <taxon>Enterobacterales</taxon>
        <taxon>Enterobacteriaceae</taxon>
        <taxon>Salmonella</taxon>
    </lineage>
</organism>
<proteinExistence type="predicted"/>